<dbReference type="GO" id="GO:0019068">
    <property type="term" value="P:virion assembly"/>
    <property type="evidence" value="ECO:0007669"/>
    <property type="project" value="InterPro"/>
</dbReference>
<evidence type="ECO:0000256" key="1">
    <source>
        <dbReference type="SAM" id="MobiDB-lite"/>
    </source>
</evidence>
<reference evidence="3 4" key="1">
    <citation type="journal article" date="2019" name="Gigascience">
        <title>High-coverage genomes to elucidate the evolution of penguins.</title>
        <authorList>
            <person name="Pan H."/>
            <person name="Cole T.L."/>
            <person name="Bi X."/>
            <person name="Fang M."/>
            <person name="Zhou C."/>
            <person name="Yang Z."/>
            <person name="Ksepka D.T."/>
            <person name="Hart T."/>
            <person name="Bouzat J.L."/>
            <person name="Argilla L.S."/>
            <person name="Bertelsen M.F."/>
            <person name="Boersma P.D."/>
            <person name="Bost C.A."/>
            <person name="Cherel Y."/>
            <person name="Dann P."/>
            <person name="Fiddaman S.R."/>
            <person name="Howard P."/>
            <person name="Labuschagne K."/>
            <person name="Mattern T."/>
            <person name="Miller G."/>
            <person name="Parker P."/>
            <person name="Phillips R.A."/>
            <person name="Quillfeldt P."/>
            <person name="Ryan P.G."/>
            <person name="Taylor H."/>
            <person name="Thompson D.R."/>
            <person name="Young M.J."/>
            <person name="Ellegaard M.R."/>
            <person name="Gilbert M.T.P."/>
            <person name="Sinding M.S."/>
            <person name="Pacheco G."/>
            <person name="Shepherd L.D."/>
            <person name="Tennyson A.J.D."/>
            <person name="Grosser S."/>
            <person name="Kay E."/>
            <person name="Nupen L.J."/>
            <person name="Ellenberg U."/>
            <person name="Houston D.M."/>
            <person name="Reeve A.H."/>
            <person name="Johnson K."/>
            <person name="Masello J.F."/>
            <person name="Stracke T."/>
            <person name="McKinlay B."/>
            <person name="Borboroglu P.G."/>
            <person name="Zhang D.X."/>
            <person name="Zhang G."/>
        </authorList>
    </citation>
    <scope>NUCLEOTIDE SEQUENCE [LARGE SCALE GENOMIC DNA]</scope>
    <source>
        <strain evidence="3">GAPE 212</strain>
    </source>
</reference>
<keyword evidence="4" id="KW-1185">Reference proteome</keyword>
<organism evidence="3 4">
    <name type="scientific">Spheniscus mendiculus</name>
    <name type="common">Galapagos penguin</name>
    <dbReference type="NCBI Taxonomy" id="156760"/>
    <lineage>
        <taxon>Eukaryota</taxon>
        <taxon>Metazoa</taxon>
        <taxon>Chordata</taxon>
        <taxon>Craniata</taxon>
        <taxon>Vertebrata</taxon>
        <taxon>Euteleostomi</taxon>
        <taxon>Archelosauria</taxon>
        <taxon>Archosauria</taxon>
        <taxon>Dinosauria</taxon>
        <taxon>Saurischia</taxon>
        <taxon>Theropoda</taxon>
        <taxon>Coelurosauria</taxon>
        <taxon>Aves</taxon>
        <taxon>Neognathae</taxon>
        <taxon>Neoaves</taxon>
        <taxon>Aequornithes</taxon>
        <taxon>Sphenisciformes</taxon>
        <taxon>Spheniscidae</taxon>
        <taxon>Spheniscus</taxon>
    </lineage>
</organism>
<dbReference type="AlphaFoldDB" id="A0A8J4IED3"/>
<dbReference type="Pfam" id="PF02093">
    <property type="entry name" value="Gag_p30"/>
    <property type="match status" value="1"/>
</dbReference>
<dbReference type="EMBL" id="VUKU01013842">
    <property type="protein sequence ID" value="KAF1432214.1"/>
    <property type="molecule type" value="Genomic_DNA"/>
</dbReference>
<feature type="non-terminal residue" evidence="3">
    <location>
        <position position="89"/>
    </location>
</feature>
<evidence type="ECO:0000313" key="4">
    <source>
        <dbReference type="Proteomes" id="UP000785099"/>
    </source>
</evidence>
<gene>
    <name evidence="3" type="ORF">FQV24_0007428</name>
</gene>
<dbReference type="Proteomes" id="UP000785099">
    <property type="component" value="Unassembled WGS sequence"/>
</dbReference>
<accession>A0A8J4IED3</accession>
<dbReference type="InterPro" id="IPR050462">
    <property type="entry name" value="Retroviral_Gag-Pol_poly"/>
</dbReference>
<feature type="domain" description="Core shell protein Gag P30" evidence="2">
    <location>
        <begin position="9"/>
        <end position="85"/>
    </location>
</feature>
<evidence type="ECO:0000313" key="3">
    <source>
        <dbReference type="EMBL" id="KAF1432214.1"/>
    </source>
</evidence>
<evidence type="ECO:0000259" key="2">
    <source>
        <dbReference type="Pfam" id="PF02093"/>
    </source>
</evidence>
<name>A0A8J4IED3_SPHME</name>
<feature type="compositionally biased region" description="Basic and acidic residues" evidence="1">
    <location>
        <begin position="16"/>
        <end position="28"/>
    </location>
</feature>
<sequence length="89" mass="10344">QHQGGPAADIKWPLQRPDRNNQNEVHRGRMSDLRTIIIQEIREAVPRGQNINKAFNEQQKKDETPTEWLERLRKSLQLYSGLDPTTDLG</sequence>
<dbReference type="InterPro" id="IPR003036">
    <property type="entry name" value="Gag_P30"/>
</dbReference>
<comment type="caution">
    <text evidence="3">The sequence shown here is derived from an EMBL/GenBank/DDBJ whole genome shotgun (WGS) entry which is preliminary data.</text>
</comment>
<feature type="region of interest" description="Disordered" evidence="1">
    <location>
        <begin position="1"/>
        <end position="28"/>
    </location>
</feature>
<protein>
    <recommendedName>
        <fullName evidence="2">Core shell protein Gag P30 domain-containing protein</fullName>
    </recommendedName>
</protein>
<feature type="non-terminal residue" evidence="3">
    <location>
        <position position="1"/>
    </location>
</feature>
<proteinExistence type="predicted"/>
<dbReference type="PANTHER" id="PTHR33166">
    <property type="entry name" value="GAG_P30 DOMAIN-CONTAINING PROTEIN"/>
    <property type="match status" value="1"/>
</dbReference>